<feature type="compositionally biased region" description="Polar residues" evidence="1">
    <location>
        <begin position="710"/>
        <end position="738"/>
    </location>
</feature>
<name>A0A8N4F2B7_ELAGV</name>
<evidence type="ECO:0000313" key="3">
    <source>
        <dbReference type="RefSeq" id="XP_029123278.1"/>
    </source>
</evidence>
<dbReference type="RefSeq" id="XP_073102440.1">
    <property type="nucleotide sequence ID" value="XM_073246339.1"/>
</dbReference>
<dbReference type="OrthoDB" id="774557at2759"/>
<dbReference type="AlphaFoldDB" id="A0A8N4F2B7"/>
<evidence type="ECO:0000256" key="1">
    <source>
        <dbReference type="SAM" id="MobiDB-lite"/>
    </source>
</evidence>
<protein>
    <submittedName>
        <fullName evidence="3 4">Probable transcriptional regulator SLK2 isoform X1</fullName>
    </submittedName>
</protein>
<proteinExistence type="predicted"/>
<organism evidence="2 3">
    <name type="scientific">Elaeis guineensis var. tenera</name>
    <name type="common">Oil palm</name>
    <dbReference type="NCBI Taxonomy" id="51953"/>
    <lineage>
        <taxon>Eukaryota</taxon>
        <taxon>Viridiplantae</taxon>
        <taxon>Streptophyta</taxon>
        <taxon>Embryophyta</taxon>
        <taxon>Tracheophyta</taxon>
        <taxon>Spermatophyta</taxon>
        <taxon>Magnoliopsida</taxon>
        <taxon>Liliopsida</taxon>
        <taxon>Arecaceae</taxon>
        <taxon>Arecoideae</taxon>
        <taxon>Cocoseae</taxon>
        <taxon>Elaeidinae</taxon>
        <taxon>Elaeis</taxon>
    </lineage>
</organism>
<dbReference type="Proteomes" id="UP000504607">
    <property type="component" value="Chromosome 12"/>
</dbReference>
<sequence length="785" mass="86540">MSGTGRSGLGLASGDMNHGVLNSAANSSGPSVGASSLVTDASSALSGKPQLQRSASINTESYIRLPASPMSFTSNNISGSSMMDGSSIVQQSPHHDQVQNQVVSSAMSQPTAQEVGDSLNAQKKPRLDMRHGSNYQQPVIQKRMQTHEPLQLQGHQNPELQAMIQQQRLAQRQAQQQQLLQSFPQIQQAQTAHQQQHQVRQHQQQQTMQPVTLAKCPTDGGICARRLMQYMYHKRNRPADNSIHYWKKFVMEYFAPRAKKRWCLSLYDNIKSNHDVGVFPQASMGAWQCSICGSRSGKGFEATFEILPRLSHIKIDSGVIDELLFLSMPHERQLPSGIMVLDYAKVAQEGVYEHLRVVHEGQLRIIFTAELKILSWEFCIRHHNEFLPRRVLAPQVSQLLHAAHKYQTAVADNGSAGVLHQDFQATCNILVQTTCQVAKKLELPSLNDLGFSKKYVRYLQMSEVVNSMKDLIDFSQEHKIGPLESFKNYPQQVAAKLQNPKIQEPEQPMTAHGLPADQSSLSKIIGIHPGRSSNMNNAIAASRVHNNIPQSSVAGNNYQNLLRNHVNTSQNEFLREASSTINAPNHAKPGQFQGSVSSLLTNMSVNGLAGGHQQHVLSGTLHQQNNLQPSQVNQNLEQHVIQQLLQEVFNNRGTPQQAVGGPNANGNMLTGEGFGSGITGTGVLPARMNVGSVKNGTELGNIPANMSSNALGPLPSRSNSFNSVARNPAISGNSQNSRPDLPQSIDLPELDQIAQEFAETGIFNGYIKQVKNLNMKCWVDRRMEW</sequence>
<keyword evidence="2" id="KW-1185">Reference proteome</keyword>
<evidence type="ECO:0000313" key="4">
    <source>
        <dbReference type="RefSeq" id="XP_029123279.1"/>
    </source>
</evidence>
<feature type="compositionally biased region" description="Low complexity" evidence="1">
    <location>
        <begin position="74"/>
        <end position="88"/>
    </location>
</feature>
<dbReference type="RefSeq" id="XP_029123278.1">
    <property type="nucleotide sequence ID" value="XM_029267445.1"/>
</dbReference>
<dbReference type="RefSeq" id="XP_029123279.1">
    <property type="nucleotide sequence ID" value="XM_029267446.1"/>
</dbReference>
<evidence type="ECO:0000313" key="2">
    <source>
        <dbReference type="Proteomes" id="UP000504607"/>
    </source>
</evidence>
<dbReference type="PANTHER" id="PTHR10378">
    <property type="entry name" value="LIM DOMAIN-BINDING PROTEIN"/>
    <property type="match status" value="1"/>
</dbReference>
<accession>A0A8N4F2B7</accession>
<feature type="region of interest" description="Disordered" evidence="1">
    <location>
        <begin position="710"/>
        <end position="744"/>
    </location>
</feature>
<feature type="region of interest" description="Disordered" evidence="1">
    <location>
        <begin position="74"/>
        <end position="97"/>
    </location>
</feature>
<dbReference type="Pfam" id="PF01803">
    <property type="entry name" value="LIM_bind"/>
    <property type="match status" value="1"/>
</dbReference>
<dbReference type="InterPro" id="IPR029005">
    <property type="entry name" value="LIM-bd/SEUSS"/>
</dbReference>
<gene>
    <name evidence="3 4" type="primary">LOC105054599</name>
</gene>
<reference evidence="3 4" key="1">
    <citation type="submission" date="2025-04" db="UniProtKB">
        <authorList>
            <consortium name="RefSeq"/>
        </authorList>
    </citation>
    <scope>IDENTIFICATION</scope>
</reference>
<dbReference type="GeneID" id="105054599"/>